<keyword evidence="1" id="KW-1185">Reference proteome</keyword>
<accession>A0ABM3TRG3</accession>
<evidence type="ECO:0000313" key="2">
    <source>
        <dbReference type="RefSeq" id="XP_057404672.1"/>
    </source>
</evidence>
<dbReference type="GeneID" id="103012753"/>
<evidence type="ECO:0000313" key="1">
    <source>
        <dbReference type="Proteomes" id="UP001652580"/>
    </source>
</evidence>
<proteinExistence type="predicted"/>
<gene>
    <name evidence="2" type="primary">LOC103012753</name>
</gene>
<sequence>MLSLGREQVLNAELGAGLRAAVRGWTPGAGSWPAHIRLDTGGSRTPLLAMFPRKGCLGDWSPGVLGTTVRTLPSQKTQTWPVAAGWENWHFPQQTLTPFGTDPWFSKPSSQTCSIRFYFLPDLPDQNISFTTPRPSEPGSPQGVRIGPALEDLQTCWGQIHEAGNDKVMWKQRGETGPRCCRHTEKDQPGDGSRVDIRPAWSWSLLHY</sequence>
<reference evidence="2" key="1">
    <citation type="submission" date="2025-08" db="UniProtKB">
        <authorList>
            <consortium name="RefSeq"/>
        </authorList>
    </citation>
    <scope>IDENTIFICATION</scope>
</reference>
<dbReference type="Proteomes" id="UP001652580">
    <property type="component" value="Chromosome 6"/>
</dbReference>
<name>A0ABM3TRG3_BALAC</name>
<organism evidence="1 2">
    <name type="scientific">Balaenoptera acutorostrata</name>
    <name type="common">Common minke whale</name>
    <name type="synonym">Balaena rostrata</name>
    <dbReference type="NCBI Taxonomy" id="9767"/>
    <lineage>
        <taxon>Eukaryota</taxon>
        <taxon>Metazoa</taxon>
        <taxon>Chordata</taxon>
        <taxon>Craniata</taxon>
        <taxon>Vertebrata</taxon>
        <taxon>Euteleostomi</taxon>
        <taxon>Mammalia</taxon>
        <taxon>Eutheria</taxon>
        <taxon>Laurasiatheria</taxon>
        <taxon>Artiodactyla</taxon>
        <taxon>Whippomorpha</taxon>
        <taxon>Cetacea</taxon>
        <taxon>Mysticeti</taxon>
        <taxon>Balaenopteridae</taxon>
        <taxon>Balaenoptera</taxon>
    </lineage>
</organism>
<protein>
    <submittedName>
        <fullName evidence="2">Uncharacterized protein LOC103012753</fullName>
    </submittedName>
</protein>
<dbReference type="RefSeq" id="XP_057404672.1">
    <property type="nucleotide sequence ID" value="XM_057548689.1"/>
</dbReference>